<evidence type="ECO:0000259" key="1">
    <source>
        <dbReference type="Pfam" id="PF01408"/>
    </source>
</evidence>
<dbReference type="Gene3D" id="3.30.360.10">
    <property type="entry name" value="Dihydrodipicolinate Reductase, domain 2"/>
    <property type="match status" value="1"/>
</dbReference>
<feature type="domain" description="GFO/IDH/MocA-like oxidoreductase" evidence="2">
    <location>
        <begin position="78"/>
        <end position="199"/>
    </location>
</feature>
<dbReference type="PANTHER" id="PTHR46368:SF4">
    <property type="entry name" value="OS10G0403700 PROTEIN"/>
    <property type="match status" value="1"/>
</dbReference>
<dbReference type="PANTHER" id="PTHR46368">
    <property type="match status" value="1"/>
</dbReference>
<proteinExistence type="predicted"/>
<keyword evidence="4" id="KW-1185">Reference proteome</keyword>
<dbReference type="InterPro" id="IPR036291">
    <property type="entry name" value="NAD(P)-bd_dom_sf"/>
</dbReference>
<dbReference type="Gene3D" id="3.40.50.720">
    <property type="entry name" value="NAD(P)-binding Rossmann-like Domain"/>
    <property type="match status" value="1"/>
</dbReference>
<dbReference type="InterPro" id="IPR000683">
    <property type="entry name" value="Gfo/Idh/MocA-like_OxRdtase_N"/>
</dbReference>
<dbReference type="SUPFAM" id="SSF51735">
    <property type="entry name" value="NAD(P)-binding Rossmann-fold domains"/>
    <property type="match status" value="1"/>
</dbReference>
<sequence length="294" mass="32336">MWSATKGRPKTNSIDEVYLPVPTALRNDWIKKAARAGKHVYAEKPLADGVEEAIEVCQENGVQFMDGTMWLHSNRTKEIEERIANGDIGEVCRVTSAFTFKAPDKEWYEGGNGRTDKTREPMGCFGDQGWYPISATMWSFNYELPEKVQMTHVSKNSVDTIVACGGTIWFSGGRMATFDAGCELAHRSQVETVGDAGLIKIDDLVGGQGRTGYFAAYGERFTGSSRYTFGDAEGKDTVQEVEPCDHVVKLVETFSDIVLSGDLDSQWPERSLACHKVMSALFESAESGGVVVTL</sequence>
<dbReference type="SUPFAM" id="SSF55347">
    <property type="entry name" value="Glyceraldehyde-3-phosphate dehydrogenase-like, C-terminal domain"/>
    <property type="match status" value="1"/>
</dbReference>
<accession>A0ABU5P0L1</accession>
<dbReference type="EMBL" id="JAYDCJ010000003">
    <property type="protein sequence ID" value="MEA1081598.1"/>
    <property type="molecule type" value="Genomic_DNA"/>
</dbReference>
<dbReference type="RefSeq" id="WP_322856050.1">
    <property type="nucleotide sequence ID" value="NZ_JAYDCJ010000003.1"/>
</dbReference>
<comment type="caution">
    <text evidence="3">The sequence shown here is derived from an EMBL/GenBank/DDBJ whole genome shotgun (WGS) entry which is preliminary data.</text>
</comment>
<feature type="domain" description="Gfo/Idh/MocA-like oxidoreductase N-terminal" evidence="1">
    <location>
        <begin position="12"/>
        <end position="58"/>
    </location>
</feature>
<reference evidence="3 4" key="1">
    <citation type="submission" date="2023-12" db="EMBL/GenBank/DDBJ databases">
        <title>Marinobacter qingdaonensis sp. nov., isolated from the intertidal sediment of Qingdao, PR China.</title>
        <authorList>
            <person name="Li Y."/>
        </authorList>
    </citation>
    <scope>NUCLEOTIDE SEQUENCE [LARGE SCALE GENOMIC DNA]</scope>
    <source>
        <strain evidence="3 4">ASW11-75</strain>
    </source>
</reference>
<evidence type="ECO:0000313" key="4">
    <source>
        <dbReference type="Proteomes" id="UP001305746"/>
    </source>
</evidence>
<protein>
    <submittedName>
        <fullName evidence="3">Gfo/Idh/MocA family oxidoreductase</fullName>
    </submittedName>
</protein>
<dbReference type="Proteomes" id="UP001305746">
    <property type="component" value="Unassembled WGS sequence"/>
</dbReference>
<dbReference type="InterPro" id="IPR055170">
    <property type="entry name" value="GFO_IDH_MocA-like_dom"/>
</dbReference>
<dbReference type="Pfam" id="PF22725">
    <property type="entry name" value="GFO_IDH_MocA_C3"/>
    <property type="match status" value="1"/>
</dbReference>
<name>A0ABU5P0L1_9GAMM</name>
<evidence type="ECO:0000259" key="2">
    <source>
        <dbReference type="Pfam" id="PF22725"/>
    </source>
</evidence>
<organism evidence="3 4">
    <name type="scientific">Marinobacter qingdaonensis</name>
    <dbReference type="NCBI Taxonomy" id="3108486"/>
    <lineage>
        <taxon>Bacteria</taxon>
        <taxon>Pseudomonadati</taxon>
        <taxon>Pseudomonadota</taxon>
        <taxon>Gammaproteobacteria</taxon>
        <taxon>Pseudomonadales</taxon>
        <taxon>Marinobacteraceae</taxon>
        <taxon>Marinobacter</taxon>
    </lineage>
</organism>
<evidence type="ECO:0000313" key="3">
    <source>
        <dbReference type="EMBL" id="MEA1081598.1"/>
    </source>
</evidence>
<gene>
    <name evidence="3" type="ORF">U5822_13025</name>
</gene>
<dbReference type="Pfam" id="PF01408">
    <property type="entry name" value="GFO_IDH_MocA"/>
    <property type="match status" value="1"/>
</dbReference>